<sequence>MTSNQYESAQPPSNAISGLSFSPYTPQRLLVSSWDSSVYLYDAIDGAKQNQYAFDAALLDVCFGQDDDEAFACGLDLNVHRLDLSTGDTAVLSTHSKPVKSVIYDPSTSLLISASWDATLHIHSLSSSRTNTSFTSISLPSKPFALSLSKTKLAVAMANRAFQIYELAALATLPEGEVNHQLWQARESSMKFMTRAVACMPDDSGYASSSIEGRVAVEWFDPSEESQKRKYAFKCHRVTEPDTGADVVYPVNALAFHPTRNVFASGGGDGLVSLWDAMAKRRIKQYQKFGASVAALAFSCDGKYLAIGICPGFEDGKEPEDDMTGLVKVVIRELGPDEAKMKAKK</sequence>
<feature type="repeat" description="WD" evidence="3">
    <location>
        <begin position="251"/>
        <end position="285"/>
    </location>
</feature>
<accession>A0A9P4SC34</accession>
<dbReference type="Pfam" id="PF00400">
    <property type="entry name" value="WD40"/>
    <property type="match status" value="3"/>
</dbReference>
<evidence type="ECO:0000256" key="3">
    <source>
        <dbReference type="PROSITE-ProRule" id="PRU00221"/>
    </source>
</evidence>
<dbReference type="Proteomes" id="UP000799429">
    <property type="component" value="Unassembled WGS sequence"/>
</dbReference>
<comment type="caution">
    <text evidence="4">The sequence shown here is derived from an EMBL/GenBank/DDBJ whole genome shotgun (WGS) entry which is preliminary data.</text>
</comment>
<reference evidence="4" key="1">
    <citation type="journal article" date="2020" name="Stud. Mycol.">
        <title>101 Dothideomycetes genomes: a test case for predicting lifestyles and emergence of pathogens.</title>
        <authorList>
            <person name="Haridas S."/>
            <person name="Albert R."/>
            <person name="Binder M."/>
            <person name="Bloem J."/>
            <person name="Labutti K."/>
            <person name="Salamov A."/>
            <person name="Andreopoulos B."/>
            <person name="Baker S."/>
            <person name="Barry K."/>
            <person name="Bills G."/>
            <person name="Bluhm B."/>
            <person name="Cannon C."/>
            <person name="Castanera R."/>
            <person name="Culley D."/>
            <person name="Daum C."/>
            <person name="Ezra D."/>
            <person name="Gonzalez J."/>
            <person name="Henrissat B."/>
            <person name="Kuo A."/>
            <person name="Liang C."/>
            <person name="Lipzen A."/>
            <person name="Lutzoni F."/>
            <person name="Magnuson J."/>
            <person name="Mondo S."/>
            <person name="Nolan M."/>
            <person name="Ohm R."/>
            <person name="Pangilinan J."/>
            <person name="Park H.-J."/>
            <person name="Ramirez L."/>
            <person name="Alfaro M."/>
            <person name="Sun H."/>
            <person name="Tritt A."/>
            <person name="Yoshinaga Y."/>
            <person name="Zwiers L.-H."/>
            <person name="Turgeon B."/>
            <person name="Goodwin S."/>
            <person name="Spatafora J."/>
            <person name="Crous P."/>
            <person name="Grigoriev I."/>
        </authorList>
    </citation>
    <scope>NUCLEOTIDE SEQUENCE</scope>
    <source>
        <strain evidence="4">CBS 101060</strain>
    </source>
</reference>
<gene>
    <name evidence="4" type="ORF">M501DRAFT_746499</name>
</gene>
<feature type="repeat" description="WD" evidence="3">
    <location>
        <begin position="92"/>
        <end position="133"/>
    </location>
</feature>
<dbReference type="EMBL" id="MU006094">
    <property type="protein sequence ID" value="KAF2839916.1"/>
    <property type="molecule type" value="Genomic_DNA"/>
</dbReference>
<dbReference type="OrthoDB" id="10262475at2759"/>
<organism evidence="4 5">
    <name type="scientific">Patellaria atrata CBS 101060</name>
    <dbReference type="NCBI Taxonomy" id="1346257"/>
    <lineage>
        <taxon>Eukaryota</taxon>
        <taxon>Fungi</taxon>
        <taxon>Dikarya</taxon>
        <taxon>Ascomycota</taxon>
        <taxon>Pezizomycotina</taxon>
        <taxon>Dothideomycetes</taxon>
        <taxon>Dothideomycetes incertae sedis</taxon>
        <taxon>Patellariales</taxon>
        <taxon>Patellariaceae</taxon>
        <taxon>Patellaria</taxon>
    </lineage>
</organism>
<evidence type="ECO:0000256" key="2">
    <source>
        <dbReference type="ARBA" id="ARBA00022737"/>
    </source>
</evidence>
<evidence type="ECO:0000313" key="5">
    <source>
        <dbReference type="Proteomes" id="UP000799429"/>
    </source>
</evidence>
<proteinExistence type="predicted"/>
<protein>
    <submittedName>
        <fullName evidence="4">Nuclear pore complex subunit</fullName>
    </submittedName>
</protein>
<evidence type="ECO:0000256" key="1">
    <source>
        <dbReference type="ARBA" id="ARBA00022574"/>
    </source>
</evidence>
<keyword evidence="5" id="KW-1185">Reference proteome</keyword>
<name>A0A9P4SC34_9PEZI</name>
<dbReference type="InterPro" id="IPR015943">
    <property type="entry name" value="WD40/YVTN_repeat-like_dom_sf"/>
</dbReference>
<dbReference type="PROSITE" id="PS50082">
    <property type="entry name" value="WD_REPEATS_2"/>
    <property type="match status" value="2"/>
</dbReference>
<keyword evidence="2" id="KW-0677">Repeat</keyword>
<keyword evidence="1 3" id="KW-0853">WD repeat</keyword>
<dbReference type="Gene3D" id="2.130.10.10">
    <property type="entry name" value="YVTN repeat-like/Quinoprotein amine dehydrogenase"/>
    <property type="match status" value="1"/>
</dbReference>
<dbReference type="SUPFAM" id="SSF50978">
    <property type="entry name" value="WD40 repeat-like"/>
    <property type="match status" value="1"/>
</dbReference>
<dbReference type="InterPro" id="IPR036322">
    <property type="entry name" value="WD40_repeat_dom_sf"/>
</dbReference>
<dbReference type="SMART" id="SM00320">
    <property type="entry name" value="WD40"/>
    <property type="match status" value="3"/>
</dbReference>
<dbReference type="AlphaFoldDB" id="A0A9P4SC34"/>
<evidence type="ECO:0000313" key="4">
    <source>
        <dbReference type="EMBL" id="KAF2839916.1"/>
    </source>
</evidence>
<dbReference type="PANTHER" id="PTHR10971">
    <property type="entry name" value="MRNA EXPORT FACTOR AND BUB3"/>
    <property type="match status" value="1"/>
</dbReference>
<dbReference type="InterPro" id="IPR001680">
    <property type="entry name" value="WD40_rpt"/>
</dbReference>